<name>A0A318L1G7_9NEIS</name>
<evidence type="ECO:0000313" key="2">
    <source>
        <dbReference type="Proteomes" id="UP000247555"/>
    </source>
</evidence>
<organism evidence="1 2">
    <name type="scientific">Rivihabitans pingtungensis</name>
    <dbReference type="NCBI Taxonomy" id="1054498"/>
    <lineage>
        <taxon>Bacteria</taxon>
        <taxon>Pseudomonadati</taxon>
        <taxon>Pseudomonadota</taxon>
        <taxon>Betaproteobacteria</taxon>
        <taxon>Neisseriales</taxon>
        <taxon>Aquaspirillaceae</taxon>
        <taxon>Rivihabitans</taxon>
    </lineage>
</organism>
<dbReference type="Proteomes" id="UP000247555">
    <property type="component" value="Unassembled WGS sequence"/>
</dbReference>
<dbReference type="RefSeq" id="WP_110389125.1">
    <property type="nucleotide sequence ID" value="NZ_QJKI01000001.1"/>
</dbReference>
<dbReference type="Gene3D" id="2.60.40.4350">
    <property type="match status" value="1"/>
</dbReference>
<dbReference type="AlphaFoldDB" id="A0A318L1G7"/>
<protein>
    <submittedName>
        <fullName evidence="1">CRISPR-associated Cmr3 family protein</fullName>
    </submittedName>
</protein>
<comment type="caution">
    <text evidence="1">The sequence shown here is derived from an EMBL/GenBank/DDBJ whole genome shotgun (WGS) entry which is preliminary data.</text>
</comment>
<dbReference type="OrthoDB" id="6162707at2"/>
<dbReference type="InterPro" id="IPR019117">
    <property type="entry name" value="CRISPR-assoc_protein_Cmr3"/>
</dbReference>
<evidence type="ECO:0000313" key="1">
    <source>
        <dbReference type="EMBL" id="PXX81786.1"/>
    </source>
</evidence>
<proteinExistence type="predicted"/>
<sequence>MSDSDLFHYQLEALAPLVFRSGKPFGVNAGADGAAFPLPSSLAGLLRSLWAEQQGQAFSPELNQITSYGPLLAWREQDNTLIPLAPAPADAQYVTVQPDKKNGQTDAQQTPKVIIRRRCPQPLPNTMGCDLAAGLLPVWSSEDLEQNPGKPAPGPQYWPLAELARWSQGENICLDALNANGLITLTDSVRTHVAIAPDSQAAADGQLFQTAGLDLAPQRQADGSWATRELVWLASTPKPLASRLATFGGERRLSRLHPLDAHAAPAHWLRPCEDQIANILAQGGLRLTLLTPALFANGHLPGWLSANPADGSLSGQPPGCSNLRLTLRAVASHGWQAVSGWDLAEQKPRAARKALKAGAVLWFALDNPAQLSAEALRPLLRQLWTQPLSDRSQDQRDGFGLALPAAWTPPSA</sequence>
<reference evidence="1 2" key="1">
    <citation type="submission" date="2018-05" db="EMBL/GenBank/DDBJ databases">
        <title>Genomic Encyclopedia of Type Strains, Phase IV (KMG-IV): sequencing the most valuable type-strain genomes for metagenomic binning, comparative biology and taxonomic classification.</title>
        <authorList>
            <person name="Goeker M."/>
        </authorList>
    </citation>
    <scope>NUCLEOTIDE SEQUENCE [LARGE SCALE GENOMIC DNA]</scope>
    <source>
        <strain evidence="1 2">DSM 29661</strain>
    </source>
</reference>
<dbReference type="EMBL" id="QJKI01000001">
    <property type="protein sequence ID" value="PXX81786.1"/>
    <property type="molecule type" value="Genomic_DNA"/>
</dbReference>
<dbReference type="Pfam" id="PF09700">
    <property type="entry name" value="Cas_Cmr3"/>
    <property type="match status" value="1"/>
</dbReference>
<accession>A0A318L1G7</accession>
<gene>
    <name evidence="1" type="ORF">DFR34_10115</name>
</gene>
<keyword evidence="2" id="KW-1185">Reference proteome</keyword>